<sequence>MSDSNNGGVPPSPKKVCFVTIGATASFASLIYAVLSTAFFAALEVYGYTDLLVQYGKDGEELYRRRLKEIRDTGLYSRITASGFGLDAAGLGKYMRLAKAGGEGGAEGVVVSHAGSGTILDALRMAVPLIVVPNEELLDNHQVELAEALAEQEYVVHGRITDLPKALAEAEKLRVRQKDWPPVNSGAHQHSKGLADVMDEEMGFLD</sequence>
<keyword evidence="1" id="KW-0328">Glycosyltransferase</keyword>
<comment type="caution">
    <text evidence="1">The sequence shown here is derived from an EMBL/GenBank/DDBJ whole genome shotgun (WGS) entry which is preliminary data.</text>
</comment>
<name>A0ACC3SDI2_9PEZI</name>
<reference evidence="1" key="1">
    <citation type="submission" date="2024-02" db="EMBL/GenBank/DDBJ databases">
        <title>Metagenome Assembled Genome of Zalaria obscura JY119.</title>
        <authorList>
            <person name="Vighnesh L."/>
            <person name="Jagadeeshwari U."/>
            <person name="Venkata Ramana C."/>
            <person name="Sasikala C."/>
        </authorList>
    </citation>
    <scope>NUCLEOTIDE SEQUENCE</scope>
    <source>
        <strain evidence="1">JY119</strain>
    </source>
</reference>
<evidence type="ECO:0000313" key="2">
    <source>
        <dbReference type="Proteomes" id="UP001320706"/>
    </source>
</evidence>
<protein>
    <submittedName>
        <fullName evidence="1">N-acetylglucosaminyldiphosphodolichol N-acetylglucosaminyltransferase catalytic subunit alg13</fullName>
        <ecNumber evidence="1">2.4.1.141</ecNumber>
    </submittedName>
</protein>
<dbReference type="EC" id="2.4.1.141" evidence="1"/>
<gene>
    <name evidence="1" type="primary">ALG13</name>
    <name evidence="1" type="ORF">M8818_004207</name>
</gene>
<dbReference type="Proteomes" id="UP001320706">
    <property type="component" value="Unassembled WGS sequence"/>
</dbReference>
<evidence type="ECO:0000313" key="1">
    <source>
        <dbReference type="EMBL" id="KAK8207954.1"/>
    </source>
</evidence>
<keyword evidence="2" id="KW-1185">Reference proteome</keyword>
<proteinExistence type="predicted"/>
<keyword evidence="1" id="KW-0808">Transferase</keyword>
<organism evidence="1 2">
    <name type="scientific">Zalaria obscura</name>
    <dbReference type="NCBI Taxonomy" id="2024903"/>
    <lineage>
        <taxon>Eukaryota</taxon>
        <taxon>Fungi</taxon>
        <taxon>Dikarya</taxon>
        <taxon>Ascomycota</taxon>
        <taxon>Pezizomycotina</taxon>
        <taxon>Dothideomycetes</taxon>
        <taxon>Dothideomycetidae</taxon>
        <taxon>Dothideales</taxon>
        <taxon>Zalariaceae</taxon>
        <taxon>Zalaria</taxon>
    </lineage>
</organism>
<accession>A0ACC3SDI2</accession>
<dbReference type="EMBL" id="JAMKPW020000020">
    <property type="protein sequence ID" value="KAK8207954.1"/>
    <property type="molecule type" value="Genomic_DNA"/>
</dbReference>